<feature type="transmembrane region" description="Helical" evidence="1">
    <location>
        <begin position="176"/>
        <end position="198"/>
    </location>
</feature>
<feature type="transmembrane region" description="Helical" evidence="1">
    <location>
        <begin position="142"/>
        <end position="164"/>
    </location>
</feature>
<evidence type="ECO:0000313" key="3">
    <source>
        <dbReference type="EMBL" id="MFH4984471.1"/>
    </source>
</evidence>
<comment type="caution">
    <text evidence="3">The sequence shown here is derived from an EMBL/GenBank/DDBJ whole genome shotgun (WGS) entry which is preliminary data.</text>
</comment>
<feature type="domain" description="GPR180/TMEM145 transmembrane" evidence="2">
    <location>
        <begin position="75"/>
        <end position="295"/>
    </location>
</feature>
<evidence type="ECO:0000313" key="4">
    <source>
        <dbReference type="Proteomes" id="UP001608902"/>
    </source>
</evidence>
<dbReference type="AlphaFoldDB" id="A0ABD6EX38"/>
<feature type="transmembrane region" description="Helical" evidence="1">
    <location>
        <begin position="71"/>
        <end position="92"/>
    </location>
</feature>
<gene>
    <name evidence="3" type="ORF">AB6A40_011180</name>
</gene>
<dbReference type="Pfam" id="PF10192">
    <property type="entry name" value="GPR180-TMEM145_TM"/>
    <property type="match status" value="1"/>
</dbReference>
<name>A0ABD6EX38_9BILA</name>
<keyword evidence="1" id="KW-0472">Membrane</keyword>
<feature type="transmembrane region" description="Helical" evidence="1">
    <location>
        <begin position="104"/>
        <end position="127"/>
    </location>
</feature>
<dbReference type="PANTHER" id="PTHR23252:SF43">
    <property type="entry name" value="INTIMAL THICKNESS RELATED RECEPTOR IRP DOMAIN-CONTAINING PROTEIN"/>
    <property type="match status" value="1"/>
</dbReference>
<proteinExistence type="predicted"/>
<dbReference type="EMBL" id="JBGFUD010017822">
    <property type="protein sequence ID" value="MFH4984471.1"/>
    <property type="molecule type" value="Genomic_DNA"/>
</dbReference>
<dbReference type="InterPro" id="IPR047831">
    <property type="entry name" value="GPR180/TMEM145"/>
</dbReference>
<dbReference type="PANTHER" id="PTHR23252">
    <property type="entry name" value="INTIMAL THICKNESS RECEPTOR-RELATED"/>
    <property type="match status" value="1"/>
</dbReference>
<evidence type="ECO:0000259" key="2">
    <source>
        <dbReference type="Pfam" id="PF10192"/>
    </source>
</evidence>
<feature type="transmembrane region" description="Helical" evidence="1">
    <location>
        <begin position="250"/>
        <end position="274"/>
    </location>
</feature>
<reference evidence="3 4" key="1">
    <citation type="submission" date="2024-08" db="EMBL/GenBank/DDBJ databases">
        <title>Gnathostoma spinigerum genome.</title>
        <authorList>
            <person name="Gonzalez-Bertolin B."/>
            <person name="Monzon S."/>
            <person name="Zaballos A."/>
            <person name="Jimenez P."/>
            <person name="Dekumyoy P."/>
            <person name="Varona S."/>
            <person name="Cuesta I."/>
            <person name="Sumanam S."/>
            <person name="Adisakwattana P."/>
            <person name="Gasser R.B."/>
            <person name="Hernandez-Gonzalez A."/>
            <person name="Young N.D."/>
            <person name="Perteguer M.J."/>
        </authorList>
    </citation>
    <scope>NUCLEOTIDE SEQUENCE [LARGE SCALE GENOMIC DNA]</scope>
    <source>
        <strain evidence="3">AL3</strain>
        <tissue evidence="3">Liver</tissue>
    </source>
</reference>
<keyword evidence="1" id="KW-1133">Transmembrane helix</keyword>
<keyword evidence="4" id="KW-1185">Reference proteome</keyword>
<feature type="transmembrane region" description="Helical" evidence="1">
    <location>
        <begin position="280"/>
        <end position="300"/>
    </location>
</feature>
<organism evidence="3 4">
    <name type="scientific">Gnathostoma spinigerum</name>
    <dbReference type="NCBI Taxonomy" id="75299"/>
    <lineage>
        <taxon>Eukaryota</taxon>
        <taxon>Metazoa</taxon>
        <taxon>Ecdysozoa</taxon>
        <taxon>Nematoda</taxon>
        <taxon>Chromadorea</taxon>
        <taxon>Rhabditida</taxon>
        <taxon>Spirurina</taxon>
        <taxon>Gnathostomatomorpha</taxon>
        <taxon>Gnathostomatoidea</taxon>
        <taxon>Gnathostomatidae</taxon>
        <taxon>Gnathostoma</taxon>
    </lineage>
</organism>
<evidence type="ECO:0000256" key="1">
    <source>
        <dbReference type="SAM" id="Phobius"/>
    </source>
</evidence>
<protein>
    <recommendedName>
        <fullName evidence="2">GPR180/TMEM145 transmembrane domain-containing protein</fullName>
    </recommendedName>
</protein>
<accession>A0ABD6EX38</accession>
<dbReference type="InterPro" id="IPR019336">
    <property type="entry name" value="GPR180/TMEM145_TM"/>
</dbReference>
<sequence>MTLRIEESVSPKYWYLMIVGCELSSDCKWVSSPRNITVTYDLWLTNGSPLSKYFNPFGHQFSFDEQDSAEIYLLFLFLYIVLSLIHWRAVALSKKHQFEACRKIISAVIGMKVLGLSLQSLNVVVFAYDGKGISLARYLGEIFRVGSVCLMCLLLLLLSHGWSFSETSESICSNHIAYVWTCLSVIHFVLTTVNFFFVDDVLRDVDVFKAWPGYGMLMLRMVQALWFLAEIRQSIKKEPNDSKAEFLAHFGAGFLVWFLYLSGLGVISMFISVIWRFKVILVITTMANFIAVSCLVHLFWPTGSASKYFQSGEVRFSRRTSRFNSNELEDLEKLLIDDGDESDMEFSNEHFLRL</sequence>
<dbReference type="Proteomes" id="UP001608902">
    <property type="component" value="Unassembled WGS sequence"/>
</dbReference>
<keyword evidence="1" id="KW-0812">Transmembrane</keyword>